<feature type="region of interest" description="Disordered" evidence="2">
    <location>
        <begin position="573"/>
        <end position="888"/>
    </location>
</feature>
<dbReference type="Pfam" id="PF25447">
    <property type="entry name" value="RING_ZNF598"/>
    <property type="match status" value="1"/>
</dbReference>
<dbReference type="PROSITE" id="PS50089">
    <property type="entry name" value="ZF_RING_2"/>
    <property type="match status" value="1"/>
</dbReference>
<feature type="compositionally biased region" description="Basic and acidic residues" evidence="2">
    <location>
        <begin position="406"/>
        <end position="421"/>
    </location>
</feature>
<feature type="domain" description="RING-type" evidence="3">
    <location>
        <begin position="24"/>
        <end position="65"/>
    </location>
</feature>
<sequence length="1050" mass="112357">MSTPTTDKNPAASSEGTEEEEQLCVLCCTPIDYVAFGQCNHRHSCAVCLFRLRHFYHNKQCPYCKAELDQVIYTEPGPATATPKPFQEYDLKAIALHDRDGNYFESPDFHKQLMGWLETKVPPAPPAPPPDHITRAHIPAHVTPAHVTPARITPARITPAHITPAHCPRCEFRARDMPPLQHHLKGPTSSSFALVPRPTHPALPTILTPPWLGARAMGGVRLRGVMGSLCLEHRPVFLHEQQLYRNPDLIRHLQGALEEEHFPGHPPCQFCHVHFFDEEALRAHMNGKHERCFLCERAGIRDVAIPLTCPAPPLCPGACGPVWPQIRDIRDVYYPNYECLEDHFRHDHFLCPQPDCLEKKFVAFASELDFKAHELEEHSRSTSMRIELQWEDPAAQRRGPPYHRHDRFDRPERHDRFDRAPRGSGGPQHGRDHDEAAHHQQQQQQMHPQQQQQQQQQQAGAEADVPAAEEQAAFQVAPPPPLTGEPTAPTPSPSPLCLPSRARLACPCACRLACPCACRLACPCACPCAVLPAHVPAVLPAHVPAVLPAHVPAVLPAHVPAVLPAHVPAVAPPGTTPVPSRGLRDFPALPGSRHPGKQPAPAKPRAPSAKPAQQPQPRPQPQPQPQRGAPASQVRLPAQALWAGPAAAPPQPKKRTAKPPPQAPRTAPAPSCAPTTGGPAQWSRAGSLAEEAFPSLGKAARIRQQQAQGLPAAPTQQLAPSPTPQKDADGMIVAPAAPAATATWAPEAVEEQGMASPVPSPAPQDDERPAREDFSGAVMLPPRPPSRREAEAFPALPRSRHGSAAAADSAAEGADEESPIPVSRTASWKVEWKQTAEAAAAPPAAAAPAPSSPGDWPALPPPSAPAWPSLPPPPSSRRPPRAAPAAPAGLVGFSLGSAFARLGLRPRPAAPVPAHGSNSSSGSRHERPHEYDRDEPHVLPPPPPPPVQPPSVRIVPRAAAPAPAPAPAPAGAPLSMGNFPALGHARKGPRAAPPQGAWAAGSARVGEAESQQPAMPQPQPAPRAPESTDEALFPALGGARKKKQQGGKAR</sequence>
<feature type="compositionally biased region" description="Basic and acidic residues" evidence="2">
    <location>
        <begin position="765"/>
        <end position="774"/>
    </location>
</feature>
<dbReference type="PANTHER" id="PTHR22938:SF0">
    <property type="entry name" value="E3 UBIQUITIN-PROTEIN LIGASE ZNF598"/>
    <property type="match status" value="1"/>
</dbReference>
<feature type="compositionally biased region" description="Pro residues" evidence="2">
    <location>
        <begin position="858"/>
        <end position="877"/>
    </location>
</feature>
<keyword evidence="1" id="KW-0862">Zinc</keyword>
<feature type="compositionally biased region" description="Polar residues" evidence="2">
    <location>
        <begin position="703"/>
        <end position="720"/>
    </location>
</feature>
<dbReference type="SUPFAM" id="SSF57850">
    <property type="entry name" value="RING/U-box"/>
    <property type="match status" value="1"/>
</dbReference>
<dbReference type="InterPro" id="IPR056437">
    <property type="entry name" value="Znf-C2H2_ZNF598/HEL2"/>
</dbReference>
<feature type="compositionally biased region" description="Basic and acidic residues" evidence="2">
    <location>
        <begin position="923"/>
        <end position="937"/>
    </location>
</feature>
<feature type="compositionally biased region" description="Basic and acidic residues" evidence="2">
    <location>
        <begin position="429"/>
        <end position="438"/>
    </location>
</feature>
<feature type="compositionally biased region" description="Pro residues" evidence="2">
    <location>
        <begin position="477"/>
        <end position="495"/>
    </location>
</feature>
<evidence type="ECO:0000259" key="3">
    <source>
        <dbReference type="PROSITE" id="PS50089"/>
    </source>
</evidence>
<dbReference type="PROSITE" id="PS00028">
    <property type="entry name" value="ZINC_FINGER_C2H2_1"/>
    <property type="match status" value="1"/>
</dbReference>
<dbReference type="PANTHER" id="PTHR22938">
    <property type="entry name" value="ZINC FINGER PROTEIN 598"/>
    <property type="match status" value="1"/>
</dbReference>
<name>A0ABQ8UP74_9EUKA</name>
<feature type="compositionally biased region" description="Pro residues" evidence="2">
    <location>
        <begin position="938"/>
        <end position="949"/>
    </location>
</feature>
<keyword evidence="1" id="KW-0863">Zinc-finger</keyword>
<organism evidence="4 5">
    <name type="scientific">Paratrimastix pyriformis</name>
    <dbReference type="NCBI Taxonomy" id="342808"/>
    <lineage>
        <taxon>Eukaryota</taxon>
        <taxon>Metamonada</taxon>
        <taxon>Preaxostyla</taxon>
        <taxon>Paratrimastigidae</taxon>
        <taxon>Paratrimastix</taxon>
    </lineage>
</organism>
<feature type="compositionally biased region" description="Basic residues" evidence="2">
    <location>
        <begin position="1039"/>
        <end position="1050"/>
    </location>
</feature>
<feature type="region of interest" description="Disordered" evidence="2">
    <location>
        <begin position="375"/>
        <end position="469"/>
    </location>
</feature>
<dbReference type="InterPro" id="IPR044288">
    <property type="entry name" value="ZNF598/HEL2"/>
</dbReference>
<protein>
    <submittedName>
        <fullName evidence="4">Zinc finger protein</fullName>
    </submittedName>
</protein>
<feature type="compositionally biased region" description="Low complexity" evidence="2">
    <location>
        <begin position="733"/>
        <end position="747"/>
    </location>
</feature>
<feature type="compositionally biased region" description="Low complexity" evidence="2">
    <location>
        <begin position="597"/>
        <end position="613"/>
    </location>
</feature>
<feature type="compositionally biased region" description="Low complexity" evidence="2">
    <location>
        <begin position="625"/>
        <end position="646"/>
    </location>
</feature>
<evidence type="ECO:0000256" key="1">
    <source>
        <dbReference type="PROSITE-ProRule" id="PRU00175"/>
    </source>
</evidence>
<dbReference type="EMBL" id="JAPMOS010000021">
    <property type="protein sequence ID" value="KAJ4459305.1"/>
    <property type="molecule type" value="Genomic_DNA"/>
</dbReference>
<gene>
    <name evidence="4" type="ORF">PAPYR_4859</name>
</gene>
<reference evidence="4" key="1">
    <citation type="journal article" date="2022" name="bioRxiv">
        <title>Genomics of Preaxostyla Flagellates Illuminates Evolutionary Transitions and the Path Towards Mitochondrial Loss.</title>
        <authorList>
            <person name="Novak L.V.F."/>
            <person name="Treitli S.C."/>
            <person name="Pyrih J."/>
            <person name="Halakuc P."/>
            <person name="Pipaliya S.V."/>
            <person name="Vacek V."/>
            <person name="Brzon O."/>
            <person name="Soukal P."/>
            <person name="Eme L."/>
            <person name="Dacks J.B."/>
            <person name="Karnkowska A."/>
            <person name="Elias M."/>
            <person name="Hampl V."/>
        </authorList>
    </citation>
    <scope>NUCLEOTIDE SEQUENCE</scope>
    <source>
        <strain evidence="4">RCP-MX</strain>
    </source>
</reference>
<evidence type="ECO:0000313" key="5">
    <source>
        <dbReference type="Proteomes" id="UP001141327"/>
    </source>
</evidence>
<feature type="compositionally biased region" description="Low complexity" evidence="2">
    <location>
        <begin position="439"/>
        <end position="458"/>
    </location>
</feature>
<keyword evidence="1" id="KW-0479">Metal-binding</keyword>
<feature type="compositionally biased region" description="Low complexity" evidence="2">
    <location>
        <begin position="950"/>
        <end position="961"/>
    </location>
</feature>
<dbReference type="SMART" id="SM00355">
    <property type="entry name" value="ZnF_C2H2"/>
    <property type="match status" value="3"/>
</dbReference>
<evidence type="ECO:0000256" key="2">
    <source>
        <dbReference type="SAM" id="MobiDB-lite"/>
    </source>
</evidence>
<dbReference type="InterPro" id="IPR013083">
    <property type="entry name" value="Znf_RING/FYVE/PHD"/>
</dbReference>
<dbReference type="InterPro" id="IPR013087">
    <property type="entry name" value="Znf_C2H2_type"/>
</dbReference>
<proteinExistence type="predicted"/>
<dbReference type="Gene3D" id="3.30.40.10">
    <property type="entry name" value="Zinc/RING finger domain, C3HC4 (zinc finger)"/>
    <property type="match status" value="1"/>
</dbReference>
<dbReference type="Pfam" id="PF23230">
    <property type="entry name" value="zf-C2H2_13"/>
    <property type="match status" value="1"/>
</dbReference>
<feature type="compositionally biased region" description="Pro residues" evidence="2">
    <location>
        <begin position="614"/>
        <end position="624"/>
    </location>
</feature>
<dbReference type="InterPro" id="IPR001841">
    <property type="entry name" value="Znf_RING"/>
</dbReference>
<evidence type="ECO:0000313" key="4">
    <source>
        <dbReference type="EMBL" id="KAJ4459305.1"/>
    </source>
</evidence>
<feature type="region of interest" description="Disordered" evidence="2">
    <location>
        <begin position="476"/>
        <end position="495"/>
    </location>
</feature>
<dbReference type="Proteomes" id="UP001141327">
    <property type="component" value="Unassembled WGS sequence"/>
</dbReference>
<keyword evidence="5" id="KW-1185">Reference proteome</keyword>
<feature type="region of interest" description="Disordered" evidence="2">
    <location>
        <begin position="906"/>
        <end position="1050"/>
    </location>
</feature>
<feature type="compositionally biased region" description="Low complexity" evidence="2">
    <location>
        <begin position="838"/>
        <end position="857"/>
    </location>
</feature>
<comment type="caution">
    <text evidence="4">The sequence shown here is derived from an EMBL/GenBank/DDBJ whole genome shotgun (WGS) entry which is preliminary data.</text>
</comment>
<feature type="compositionally biased region" description="Low complexity" evidence="2">
    <location>
        <begin position="802"/>
        <end position="812"/>
    </location>
</feature>
<accession>A0ABQ8UP74</accession>